<accession>A0A2N3Y1V9</accession>
<dbReference type="Proteomes" id="UP000233786">
    <property type="component" value="Unassembled WGS sequence"/>
</dbReference>
<evidence type="ECO:0000313" key="2">
    <source>
        <dbReference type="EMBL" id="PKW16899.1"/>
    </source>
</evidence>
<sequence length="131" mass="14083">MLPGARLSAGGLHELGVPFGRLRIRRHRPDHDHPGPIGGVVRRGSGSLRDDGPGPQGGGFRRRGRFVGERVEVSPKVEESGFRQFEDQLPDFVIEFAPARGGQVLPQDEEEAFAVADIADLGDGVGPLQGR</sequence>
<proteinExistence type="predicted"/>
<organism evidence="2 3">
    <name type="scientific">Saccharopolyspora spinosa</name>
    <dbReference type="NCBI Taxonomy" id="60894"/>
    <lineage>
        <taxon>Bacteria</taxon>
        <taxon>Bacillati</taxon>
        <taxon>Actinomycetota</taxon>
        <taxon>Actinomycetes</taxon>
        <taxon>Pseudonocardiales</taxon>
        <taxon>Pseudonocardiaceae</taxon>
        <taxon>Saccharopolyspora</taxon>
    </lineage>
</organism>
<dbReference type="EMBL" id="PJNB01000001">
    <property type="protein sequence ID" value="PKW16899.1"/>
    <property type="molecule type" value="Genomic_DNA"/>
</dbReference>
<comment type="caution">
    <text evidence="2">The sequence shown here is derived from an EMBL/GenBank/DDBJ whole genome shotgun (WGS) entry which is preliminary data.</text>
</comment>
<evidence type="ECO:0000313" key="3">
    <source>
        <dbReference type="Proteomes" id="UP000233786"/>
    </source>
</evidence>
<name>A0A2N3Y1V9_SACSN</name>
<reference evidence="2" key="1">
    <citation type="submission" date="2017-12" db="EMBL/GenBank/DDBJ databases">
        <title>Sequencing the genomes of 1000 Actinobacteria strains.</title>
        <authorList>
            <person name="Klenk H.-P."/>
        </authorList>
    </citation>
    <scope>NUCLEOTIDE SEQUENCE [LARGE SCALE GENOMIC DNA]</scope>
    <source>
        <strain evidence="2">DSM 44228</strain>
    </source>
</reference>
<gene>
    <name evidence="2" type="ORF">A8926_4805</name>
</gene>
<feature type="region of interest" description="Disordered" evidence="1">
    <location>
        <begin position="26"/>
        <end position="63"/>
    </location>
</feature>
<dbReference type="AlphaFoldDB" id="A0A2N3Y1V9"/>
<evidence type="ECO:0000256" key="1">
    <source>
        <dbReference type="SAM" id="MobiDB-lite"/>
    </source>
</evidence>
<keyword evidence="3" id="KW-1185">Reference proteome</keyword>
<protein>
    <submittedName>
        <fullName evidence="2">Uncharacterized protein</fullName>
    </submittedName>
</protein>